<comment type="cofactor">
    <cofactor evidence="10">
        <name>[2Fe-2S] cluster</name>
        <dbReference type="ChEBI" id="CHEBI:190135"/>
    </cofactor>
    <text evidence="10">Binds 1 [2Fe-2S] cluster per subunit.</text>
</comment>
<dbReference type="PROSITE" id="PS51384">
    <property type="entry name" value="FAD_FR"/>
    <property type="match status" value="1"/>
</dbReference>
<evidence type="ECO:0000256" key="5">
    <source>
        <dbReference type="ARBA" id="ARBA00022827"/>
    </source>
</evidence>
<dbReference type="InterPro" id="IPR017927">
    <property type="entry name" value="FAD-bd_FR_type"/>
</dbReference>
<feature type="binding site" evidence="10">
    <location>
        <position position="246"/>
    </location>
    <ligand>
        <name>[2Fe-2S] cluster</name>
        <dbReference type="ChEBI" id="CHEBI:190135"/>
    </ligand>
</feature>
<dbReference type="SUPFAM" id="SSF63380">
    <property type="entry name" value="Riboflavin synthase domain-like"/>
    <property type="match status" value="1"/>
</dbReference>
<dbReference type="PANTHER" id="PTHR43513">
    <property type="entry name" value="DIHYDROOROTATE DEHYDROGENASE B (NAD(+)), ELECTRON TRANSFER SUBUNIT"/>
    <property type="match status" value="1"/>
</dbReference>
<keyword evidence="1" id="KW-0813">Transport</keyword>
<keyword evidence="6" id="KW-0249">Electron transport</keyword>
<dbReference type="InterPro" id="IPR039261">
    <property type="entry name" value="FNR_nucleotide-bd"/>
</dbReference>
<dbReference type="AlphaFoldDB" id="A0A1I4JTK2"/>
<feature type="domain" description="FAD-binding FR-type" evidence="11">
    <location>
        <begin position="12"/>
        <end position="103"/>
    </location>
</feature>
<dbReference type="Pfam" id="PF10418">
    <property type="entry name" value="DHODB_Fe-S_bind"/>
    <property type="match status" value="1"/>
</dbReference>
<dbReference type="GO" id="GO:0050660">
    <property type="term" value="F:flavin adenine dinucleotide binding"/>
    <property type="evidence" value="ECO:0007669"/>
    <property type="project" value="InterPro"/>
</dbReference>
<evidence type="ECO:0000259" key="11">
    <source>
        <dbReference type="PROSITE" id="PS51384"/>
    </source>
</evidence>
<keyword evidence="7 10" id="KW-0408">Iron</keyword>
<dbReference type="PANTHER" id="PTHR43513:SF1">
    <property type="entry name" value="ANAEROBIC SULFITE REDUCTASE SUBUNIT B"/>
    <property type="match status" value="1"/>
</dbReference>
<evidence type="ECO:0000256" key="7">
    <source>
        <dbReference type="ARBA" id="ARBA00023004"/>
    </source>
</evidence>
<comment type="cofactor">
    <cofactor evidence="9">
        <name>[2Fe-2S] cluster</name>
        <dbReference type="ChEBI" id="CHEBI:190135"/>
    </cofactor>
</comment>
<dbReference type="InterPro" id="IPR037117">
    <property type="entry name" value="Dihydroorotate_DH_ele_sf"/>
</dbReference>
<keyword evidence="8 10" id="KW-0411">Iron-sulfur</keyword>
<evidence type="ECO:0000313" key="12">
    <source>
        <dbReference type="EMBL" id="SFL69537.1"/>
    </source>
</evidence>
<evidence type="ECO:0000256" key="10">
    <source>
        <dbReference type="PIRSR" id="PIRSR006816-2"/>
    </source>
</evidence>
<dbReference type="RefSeq" id="WP_089861878.1">
    <property type="nucleotide sequence ID" value="NZ_FOTI01000025.1"/>
</dbReference>
<dbReference type="PIRSF" id="PIRSF006816">
    <property type="entry name" value="Cyc3_hyd_g"/>
    <property type="match status" value="1"/>
</dbReference>
<proteinExistence type="predicted"/>
<dbReference type="NCBIfam" id="TIGR02911">
    <property type="entry name" value="sulfite_red_B"/>
    <property type="match status" value="1"/>
</dbReference>
<dbReference type="STRING" id="29563.SAMN02983006_01795"/>
<dbReference type="OrthoDB" id="9796486at2"/>
<keyword evidence="13" id="KW-1185">Reference proteome</keyword>
<evidence type="ECO:0000313" key="13">
    <source>
        <dbReference type="Proteomes" id="UP000199006"/>
    </source>
</evidence>
<feature type="binding site" evidence="10">
    <location>
        <position position="254"/>
    </location>
    <ligand>
        <name>[2Fe-2S] cluster</name>
        <dbReference type="ChEBI" id="CHEBI:190135"/>
    </ligand>
</feature>
<reference evidence="12 13" key="1">
    <citation type="submission" date="2016-10" db="EMBL/GenBank/DDBJ databases">
        <authorList>
            <person name="de Groot N.N."/>
        </authorList>
    </citation>
    <scope>NUCLEOTIDE SEQUENCE [LARGE SCALE GENOMIC DNA]</scope>
    <source>
        <strain evidence="12 13">ATCC 51327</strain>
    </source>
</reference>
<evidence type="ECO:0000256" key="3">
    <source>
        <dbReference type="ARBA" id="ARBA00022714"/>
    </source>
</evidence>
<dbReference type="GO" id="GO:0016491">
    <property type="term" value="F:oxidoreductase activity"/>
    <property type="evidence" value="ECO:0007669"/>
    <property type="project" value="InterPro"/>
</dbReference>
<dbReference type="GO" id="GO:0006221">
    <property type="term" value="P:pyrimidine nucleotide biosynthetic process"/>
    <property type="evidence" value="ECO:0007669"/>
    <property type="project" value="InterPro"/>
</dbReference>
<gene>
    <name evidence="12" type="ORF">SAMN02983006_01795</name>
</gene>
<dbReference type="Gene3D" id="2.40.30.10">
    <property type="entry name" value="Translation factors"/>
    <property type="match status" value="1"/>
</dbReference>
<dbReference type="InterPro" id="IPR001433">
    <property type="entry name" value="OxRdtase_FAD/NAD-bd"/>
</dbReference>
<keyword evidence="4 10" id="KW-0479">Metal-binding</keyword>
<dbReference type="CDD" id="cd06221">
    <property type="entry name" value="sulfite_reductase_like"/>
    <property type="match status" value="1"/>
</dbReference>
<organism evidence="12 13">
    <name type="scientific">Halanaerobium salsuginis</name>
    <dbReference type="NCBI Taxonomy" id="29563"/>
    <lineage>
        <taxon>Bacteria</taxon>
        <taxon>Bacillati</taxon>
        <taxon>Bacillota</taxon>
        <taxon>Clostridia</taxon>
        <taxon>Halanaerobiales</taxon>
        <taxon>Halanaerobiaceae</taxon>
        <taxon>Halanaerobium</taxon>
    </lineage>
</organism>
<feature type="binding site" evidence="10">
    <location>
        <position position="238"/>
    </location>
    <ligand>
        <name>[2Fe-2S] cluster</name>
        <dbReference type="ChEBI" id="CHEBI:190135"/>
    </ligand>
</feature>
<name>A0A1I4JTK2_9FIRM</name>
<dbReference type="Pfam" id="PF00175">
    <property type="entry name" value="NAD_binding_1"/>
    <property type="match status" value="1"/>
</dbReference>
<sequence>MCQNQVAAKNHLKPIAYQVEQIIRQTAQEYIFRITCSEEVKPGQFYEISLPKVGEAPISVSSITANYLEFTIRKVGKLTNYTFQLKAGDTIFMRGPYGNNFPLEKFKGGNLIVLAGGTGFCAVNSLLEYYYQNYNQLKSLYFLTGFRNQASILYQNRLAAYQAKFTQTIYCLDEEVKAGFKQGFVTDYLKELPLNKLQDYYLVIVGPQPMMDAALKECKQLNLALEKIWFSLERRMSCGIGKCGHCKIGDKYVCVDGPVFNYSAIKNLID</sequence>
<evidence type="ECO:0000256" key="8">
    <source>
        <dbReference type="ARBA" id="ARBA00023014"/>
    </source>
</evidence>
<keyword evidence="3 10" id="KW-0001">2Fe-2S</keyword>
<dbReference type="Proteomes" id="UP000199006">
    <property type="component" value="Unassembled WGS sequence"/>
</dbReference>
<dbReference type="SUPFAM" id="SSF52343">
    <property type="entry name" value="Ferredoxin reductase-like, C-terminal NADP-linked domain"/>
    <property type="match status" value="1"/>
</dbReference>
<evidence type="ECO:0000256" key="9">
    <source>
        <dbReference type="ARBA" id="ARBA00034078"/>
    </source>
</evidence>
<dbReference type="Gene3D" id="3.40.50.80">
    <property type="entry name" value="Nucleotide-binding domain of ferredoxin-NADP reductase (FNR) module"/>
    <property type="match status" value="1"/>
</dbReference>
<evidence type="ECO:0000256" key="4">
    <source>
        <dbReference type="ARBA" id="ARBA00022723"/>
    </source>
</evidence>
<dbReference type="InterPro" id="IPR014260">
    <property type="entry name" value="Sulphite_reductase_B"/>
</dbReference>
<dbReference type="GO" id="GO:0051537">
    <property type="term" value="F:2 iron, 2 sulfur cluster binding"/>
    <property type="evidence" value="ECO:0007669"/>
    <property type="project" value="UniProtKB-KW"/>
</dbReference>
<dbReference type="Gene3D" id="2.10.240.10">
    <property type="entry name" value="Dihydroorotate dehydrogenase, electron transfer subunit"/>
    <property type="match status" value="1"/>
</dbReference>
<keyword evidence="2" id="KW-0285">Flavoprotein</keyword>
<dbReference type="InterPro" id="IPR019480">
    <property type="entry name" value="Dihydroorotate_DH_Fe-S-bd"/>
</dbReference>
<dbReference type="InterPro" id="IPR050353">
    <property type="entry name" value="PyrK_electron_transfer"/>
</dbReference>
<dbReference type="InterPro" id="IPR017938">
    <property type="entry name" value="Riboflavin_synthase-like_b-brl"/>
</dbReference>
<feature type="binding site" evidence="10">
    <location>
        <position position="243"/>
    </location>
    <ligand>
        <name>[2Fe-2S] cluster</name>
        <dbReference type="ChEBI" id="CHEBI:190135"/>
    </ligand>
</feature>
<dbReference type="InterPro" id="IPR012165">
    <property type="entry name" value="Cyt_c3_hydrogenase_gsu"/>
</dbReference>
<evidence type="ECO:0000256" key="6">
    <source>
        <dbReference type="ARBA" id="ARBA00022982"/>
    </source>
</evidence>
<keyword evidence="5" id="KW-0274">FAD</keyword>
<protein>
    <submittedName>
        <fullName evidence="12">Anaerobic sulfite reductase subunit B</fullName>
    </submittedName>
</protein>
<dbReference type="GO" id="GO:0046872">
    <property type="term" value="F:metal ion binding"/>
    <property type="evidence" value="ECO:0007669"/>
    <property type="project" value="UniProtKB-KW"/>
</dbReference>
<evidence type="ECO:0000256" key="1">
    <source>
        <dbReference type="ARBA" id="ARBA00022448"/>
    </source>
</evidence>
<accession>A0A1I4JTK2</accession>
<dbReference type="EMBL" id="FOTI01000025">
    <property type="protein sequence ID" value="SFL69537.1"/>
    <property type="molecule type" value="Genomic_DNA"/>
</dbReference>
<evidence type="ECO:0000256" key="2">
    <source>
        <dbReference type="ARBA" id="ARBA00022630"/>
    </source>
</evidence>